<dbReference type="EMBL" id="CP074694">
    <property type="protein sequence ID" value="QVL31711.1"/>
    <property type="molecule type" value="Genomic_DNA"/>
</dbReference>
<dbReference type="GO" id="GO:0004130">
    <property type="term" value="F:cytochrome-c peroxidase activity"/>
    <property type="evidence" value="ECO:0007669"/>
    <property type="project" value="TreeGrafter"/>
</dbReference>
<dbReference type="AlphaFoldDB" id="A0A8E6B4P4"/>
<gene>
    <name evidence="6" type="ORF">KIH39_23175</name>
</gene>
<reference evidence="6" key="1">
    <citation type="submission" date="2021-05" db="EMBL/GenBank/DDBJ databases">
        <title>Complete genome sequence of the cellulolytic planctomycete Telmatocola sphagniphila SP2T and characterization of the first cellulase from planctomycetes.</title>
        <authorList>
            <person name="Rakitin A.L."/>
            <person name="Beletsky A.V."/>
            <person name="Naumoff D.G."/>
            <person name="Kulichevskaya I.S."/>
            <person name="Mardanov A.V."/>
            <person name="Ravin N.V."/>
            <person name="Dedysh S.N."/>
        </authorList>
    </citation>
    <scope>NUCLEOTIDE SEQUENCE</scope>
    <source>
        <strain evidence="6">SP2T</strain>
    </source>
</reference>
<dbReference type="PANTHER" id="PTHR30600">
    <property type="entry name" value="CYTOCHROME C PEROXIDASE-RELATED"/>
    <property type="match status" value="1"/>
</dbReference>
<name>A0A8E6B4P4_9BACT</name>
<evidence type="ECO:0000256" key="2">
    <source>
        <dbReference type="ARBA" id="ARBA00022723"/>
    </source>
</evidence>
<organism evidence="6 7">
    <name type="scientific">Telmatocola sphagniphila</name>
    <dbReference type="NCBI Taxonomy" id="1123043"/>
    <lineage>
        <taxon>Bacteria</taxon>
        <taxon>Pseudomonadati</taxon>
        <taxon>Planctomycetota</taxon>
        <taxon>Planctomycetia</taxon>
        <taxon>Gemmatales</taxon>
        <taxon>Gemmataceae</taxon>
    </lineage>
</organism>
<dbReference type="GO" id="GO:0046872">
    <property type="term" value="F:metal ion binding"/>
    <property type="evidence" value="ECO:0007669"/>
    <property type="project" value="UniProtKB-KW"/>
</dbReference>
<proteinExistence type="predicted"/>
<dbReference type="PROSITE" id="PS51007">
    <property type="entry name" value="CYTC"/>
    <property type="match status" value="2"/>
</dbReference>
<evidence type="ECO:0000256" key="1">
    <source>
        <dbReference type="ARBA" id="ARBA00022617"/>
    </source>
</evidence>
<dbReference type="PANTHER" id="PTHR30600:SF4">
    <property type="entry name" value="CYTOCHROME C DOMAIN-CONTAINING PROTEIN"/>
    <property type="match status" value="1"/>
</dbReference>
<feature type="domain" description="Cytochrome c" evidence="5">
    <location>
        <begin position="356"/>
        <end position="487"/>
    </location>
</feature>
<dbReference type="KEGG" id="tsph:KIH39_23175"/>
<sequence>MYLIRICLVLIISSIVPVLGWTVLERTDALAASEPGSDNDKEVLEQGKELFTREWTRGDRRSHAGDGLGPVYNAQSCVACHRLGGTGGAGTNETNVSLVSVFVGDVNGPSIITGIPPAPPPSLADARNKVAANRGGKKIEIEIPSQNELAKIHPALRTQTSFPLPRFGVSPEYDDWKESTLPKEMTDLNSFNPLNWKRGVIKSIGSIKLSLIESKRNTPPLFGVGLIDAIPNKVIEEVADEQAKIAAADAPAISKSLRGDEMLHVKGRVSRLKDGQIGRFGWKASVASLHEFTLQACSNELGLEVPGFARAMPPWKPDYKAPGIDLTKEQCESLTRFVASLSKPRVRPAGSPEQVEAIQRGRQLFTTVGCAACHRPKLGAVEGIYSDLLLHDMGPSLSDLGSYTVLETEISDKEKSNRARAASELEWRTPPLWGLRDSAPYMHDGRASTIAEAVSLHGGEGTAAARSYKLLSEKEREQVGLFLQTLSAPQTSP</sequence>
<dbReference type="InterPro" id="IPR036909">
    <property type="entry name" value="Cyt_c-like_dom_sf"/>
</dbReference>
<dbReference type="InterPro" id="IPR009056">
    <property type="entry name" value="Cyt_c-like_dom"/>
</dbReference>
<evidence type="ECO:0000313" key="6">
    <source>
        <dbReference type="EMBL" id="QVL31711.1"/>
    </source>
</evidence>
<keyword evidence="1 4" id="KW-0349">Heme</keyword>
<evidence type="ECO:0000259" key="5">
    <source>
        <dbReference type="PROSITE" id="PS51007"/>
    </source>
</evidence>
<dbReference type="GO" id="GO:0020037">
    <property type="term" value="F:heme binding"/>
    <property type="evidence" value="ECO:0007669"/>
    <property type="project" value="InterPro"/>
</dbReference>
<dbReference type="InterPro" id="IPR051395">
    <property type="entry name" value="Cytochrome_c_Peroxidase/MauG"/>
</dbReference>
<dbReference type="Proteomes" id="UP000676194">
    <property type="component" value="Chromosome"/>
</dbReference>
<dbReference type="RefSeq" id="WP_213495873.1">
    <property type="nucleotide sequence ID" value="NZ_CP074694.1"/>
</dbReference>
<keyword evidence="2 4" id="KW-0479">Metal-binding</keyword>
<dbReference type="Pfam" id="PF06537">
    <property type="entry name" value="DHOR"/>
    <property type="match status" value="1"/>
</dbReference>
<keyword evidence="3 4" id="KW-0408">Iron</keyword>
<evidence type="ECO:0000313" key="7">
    <source>
        <dbReference type="Proteomes" id="UP000676194"/>
    </source>
</evidence>
<dbReference type="SUPFAM" id="SSF46626">
    <property type="entry name" value="Cytochrome c"/>
    <property type="match status" value="2"/>
</dbReference>
<dbReference type="GO" id="GO:0009055">
    <property type="term" value="F:electron transfer activity"/>
    <property type="evidence" value="ECO:0007669"/>
    <property type="project" value="InterPro"/>
</dbReference>
<accession>A0A8E6B4P4</accession>
<evidence type="ECO:0000256" key="4">
    <source>
        <dbReference type="PROSITE-ProRule" id="PRU00433"/>
    </source>
</evidence>
<keyword evidence="7" id="KW-1185">Reference proteome</keyword>
<evidence type="ECO:0000256" key="3">
    <source>
        <dbReference type="ARBA" id="ARBA00023004"/>
    </source>
</evidence>
<dbReference type="InterPro" id="IPR010538">
    <property type="entry name" value="DHOR"/>
</dbReference>
<dbReference type="Gene3D" id="1.10.760.10">
    <property type="entry name" value="Cytochrome c-like domain"/>
    <property type="match status" value="1"/>
</dbReference>
<protein>
    <submittedName>
        <fullName evidence="6">C-type cytochrome</fullName>
    </submittedName>
</protein>
<feature type="domain" description="Cytochrome c" evidence="5">
    <location>
        <begin position="42"/>
        <end position="160"/>
    </location>
</feature>